<proteinExistence type="predicted"/>
<evidence type="ECO:0000313" key="2">
    <source>
        <dbReference type="Proteomes" id="UP001210130"/>
    </source>
</evidence>
<organism evidence="1 2">
    <name type="scientific">Klebsiella electrica</name>
    <dbReference type="NCBI Taxonomy" id="1259973"/>
    <lineage>
        <taxon>Bacteria</taxon>
        <taxon>Pseudomonadati</taxon>
        <taxon>Pseudomonadota</taxon>
        <taxon>Gammaproteobacteria</taxon>
        <taxon>Enterobacterales</taxon>
        <taxon>Enterobacteriaceae</taxon>
        <taxon>Klebsiella/Raoultella group</taxon>
        <taxon>Klebsiella</taxon>
    </lineage>
</organism>
<evidence type="ECO:0008006" key="3">
    <source>
        <dbReference type="Google" id="ProtNLM"/>
    </source>
</evidence>
<dbReference type="RefSeq" id="WP_251895667.1">
    <property type="nucleotide sequence ID" value="NZ_CP112887.1"/>
</dbReference>
<protein>
    <recommendedName>
        <fullName evidence="3">Tetratricopeptide repeat protein</fullName>
    </recommendedName>
</protein>
<name>A0AAJ5QTT6_9ENTR</name>
<keyword evidence="2" id="KW-1185">Reference proteome</keyword>
<accession>A0AAJ5QTT6</accession>
<dbReference type="Proteomes" id="UP001210130">
    <property type="component" value="Chromosome"/>
</dbReference>
<gene>
    <name evidence="1" type="ORF">OR613_23465</name>
</gene>
<evidence type="ECO:0000313" key="1">
    <source>
        <dbReference type="EMBL" id="WBW60898.1"/>
    </source>
</evidence>
<dbReference type="AlphaFoldDB" id="A0AAJ5QTT6"/>
<sequence>MSQTNFFKINLEGCITKIQVEERILADTKLTATALVLHINERSKTYFCFIFERINPKIDDEALNYILRLSSDFRLKNQNIYFIFSSAKKIEQLSHCSVKLERLTQLETSTILIDRYGNNKLTQEDIFYIYELTEGVVSKLDHVMNFLNDCSADELSTIEDLFDDVYYDENLSRTTREQIEFLANNPKRSNTFLLLKILAVLKNGESIKTIRKTKIGSHINPRNTQELTSLELATSVTIDSTTTIIRLNTIVKDYVLKITPLQETHEISREFLPFTIITGKEKIVLSSINRKTMEYGLKTEEDNAVTLLKNNIELVKNSLTSDLLNESEKNALSTQLNRLLYLSRSYVYGLLNSSRFTEAVTAIHALLKDIESIRDNNIYIYYAYLAWSQRMLGKHDIAFDYIKKAKELCPTEDKATLRDITIDELYLLEKLSLNEALSLAKKLKNENKANSDLYIISDIILSNSLPVKEKIEKLKFNEKKARRLKYFTTANNILLILNRYLKNHEKLTSINTILSSEKSTYNTCRAKIIKYEILLESGQVDKITEKSIDELKDIYNYLFFQGLESLFNRCHELLWEIAVHRKINDLIENIFFQGILIWRLNNDLKSEEKYERLYNERVAAITIEGVSLLE</sequence>
<dbReference type="EMBL" id="CP112887">
    <property type="protein sequence ID" value="WBW60898.1"/>
    <property type="molecule type" value="Genomic_DNA"/>
</dbReference>
<reference evidence="1 2" key="1">
    <citation type="journal article" date="2023" name="Microbiol. Resour. Announc.">
        <title>Complete Genome Sequence of the First Colistin-Resistant Raoultella electrica Strain.</title>
        <authorList>
            <person name="Aldeia C."/>
            <person name="Campos-Madueno E.I."/>
            <person name="Sendi P."/>
            <person name="Endimiani A."/>
        </authorList>
    </citation>
    <scope>NUCLEOTIDE SEQUENCE [LARGE SCALE GENOMIC DNA]</scope>
    <source>
        <strain evidence="1 2">S2-IND-01-C</strain>
    </source>
</reference>